<evidence type="ECO:0000259" key="2">
    <source>
        <dbReference type="PROSITE" id="PS50110"/>
    </source>
</evidence>
<gene>
    <name evidence="3" type="ORF">SAMN05444008_1275</name>
</gene>
<dbReference type="OrthoDB" id="663690at2"/>
<protein>
    <submittedName>
        <fullName evidence="3">CheY chemotaxis protein or a CheY-like REC (Receiver) domain</fullName>
    </submittedName>
</protein>
<dbReference type="PANTHER" id="PTHR44520">
    <property type="entry name" value="RESPONSE REGULATOR RCP1-RELATED"/>
    <property type="match status" value="1"/>
</dbReference>
<feature type="domain" description="Response regulatory" evidence="2">
    <location>
        <begin position="12"/>
        <end position="134"/>
    </location>
</feature>
<dbReference type="InterPro" id="IPR011006">
    <property type="entry name" value="CheY-like_superfamily"/>
</dbReference>
<name>A0A1M5J197_9BACT</name>
<dbReference type="Proteomes" id="UP000184368">
    <property type="component" value="Unassembled WGS sequence"/>
</dbReference>
<dbReference type="Gene3D" id="3.40.50.2300">
    <property type="match status" value="1"/>
</dbReference>
<sequence>MTTPYEPGQVLRILIAEDDIDDQEILGETLDKLHPAAEVVMVSNGLKAVKNLEASSDDALPNLMILDYNMPELNGEQVLEALSGHPRYNRIYKVVLSTSSSPYYKSACLALGAHGYHTKPTSFIEFEELISALLEACTNHQF</sequence>
<dbReference type="RefSeq" id="WP_073048564.1">
    <property type="nucleotide sequence ID" value="NZ_FQUO01000027.1"/>
</dbReference>
<accession>A0A1M5J197</accession>
<organism evidence="3 4">
    <name type="scientific">Cnuella takakiae</name>
    <dbReference type="NCBI Taxonomy" id="1302690"/>
    <lineage>
        <taxon>Bacteria</taxon>
        <taxon>Pseudomonadati</taxon>
        <taxon>Bacteroidota</taxon>
        <taxon>Chitinophagia</taxon>
        <taxon>Chitinophagales</taxon>
        <taxon>Chitinophagaceae</taxon>
        <taxon>Cnuella</taxon>
    </lineage>
</organism>
<proteinExistence type="predicted"/>
<dbReference type="PROSITE" id="PS50110">
    <property type="entry name" value="RESPONSE_REGULATORY"/>
    <property type="match status" value="1"/>
</dbReference>
<dbReference type="SUPFAM" id="SSF52172">
    <property type="entry name" value="CheY-like"/>
    <property type="match status" value="1"/>
</dbReference>
<dbReference type="SMART" id="SM00448">
    <property type="entry name" value="REC"/>
    <property type="match status" value="1"/>
</dbReference>
<evidence type="ECO:0000313" key="3">
    <source>
        <dbReference type="EMBL" id="SHG34145.1"/>
    </source>
</evidence>
<dbReference type="GO" id="GO:0000160">
    <property type="term" value="P:phosphorelay signal transduction system"/>
    <property type="evidence" value="ECO:0007669"/>
    <property type="project" value="InterPro"/>
</dbReference>
<feature type="modified residue" description="4-aspartylphosphate" evidence="1">
    <location>
        <position position="67"/>
    </location>
</feature>
<dbReference type="InterPro" id="IPR001789">
    <property type="entry name" value="Sig_transdc_resp-reg_receiver"/>
</dbReference>
<evidence type="ECO:0000256" key="1">
    <source>
        <dbReference type="PROSITE-ProRule" id="PRU00169"/>
    </source>
</evidence>
<reference evidence="3 4" key="1">
    <citation type="submission" date="2016-11" db="EMBL/GenBank/DDBJ databases">
        <authorList>
            <person name="Jaros S."/>
            <person name="Januszkiewicz K."/>
            <person name="Wedrychowicz H."/>
        </authorList>
    </citation>
    <scope>NUCLEOTIDE SEQUENCE [LARGE SCALE GENOMIC DNA]</scope>
    <source>
        <strain evidence="3 4">DSM 26897</strain>
    </source>
</reference>
<evidence type="ECO:0000313" key="4">
    <source>
        <dbReference type="Proteomes" id="UP000184368"/>
    </source>
</evidence>
<keyword evidence="1" id="KW-0597">Phosphoprotein</keyword>
<dbReference type="Pfam" id="PF00072">
    <property type="entry name" value="Response_reg"/>
    <property type="match status" value="1"/>
</dbReference>
<dbReference type="STRING" id="1302690.BUE76_05100"/>
<dbReference type="EMBL" id="FQUO01000027">
    <property type="protein sequence ID" value="SHG34145.1"/>
    <property type="molecule type" value="Genomic_DNA"/>
</dbReference>
<keyword evidence="4" id="KW-1185">Reference proteome</keyword>
<dbReference type="AlphaFoldDB" id="A0A1M5J197"/>
<dbReference type="InterPro" id="IPR052893">
    <property type="entry name" value="TCS_response_regulator"/>
</dbReference>